<feature type="transmembrane region" description="Helical" evidence="12">
    <location>
        <begin position="147"/>
        <end position="167"/>
    </location>
</feature>
<dbReference type="InterPro" id="IPR007315">
    <property type="entry name" value="PIG-V/Gpi18"/>
</dbReference>
<evidence type="ECO:0000256" key="9">
    <source>
        <dbReference type="ARBA" id="ARBA00022824"/>
    </source>
</evidence>
<dbReference type="Pfam" id="PF04188">
    <property type="entry name" value="Mannosyl_trans2"/>
    <property type="match status" value="2"/>
</dbReference>
<evidence type="ECO:0000256" key="11">
    <source>
        <dbReference type="ARBA" id="ARBA00023136"/>
    </source>
</evidence>
<dbReference type="PANTHER" id="PTHR12468:SF2">
    <property type="entry name" value="GPI MANNOSYLTRANSFERASE 2"/>
    <property type="match status" value="1"/>
</dbReference>
<keyword evidence="5 12" id="KW-0337">GPI-anchor biosynthesis</keyword>
<comment type="function">
    <text evidence="12">Mannosyltransferase involved in glycosylphosphatidylinositol-anchor biosynthesis.</text>
</comment>
<comment type="similarity">
    <text evidence="3 12">Belongs to the PIGV family.</text>
</comment>
<dbReference type="OrthoDB" id="10252502at2759"/>
<keyword evidence="14" id="KW-1185">Reference proteome</keyword>
<evidence type="ECO:0000313" key="13">
    <source>
        <dbReference type="EMBL" id="RJE25290.1"/>
    </source>
</evidence>
<proteinExistence type="inferred from homology"/>
<comment type="pathway">
    <text evidence="2 12">Glycolipid biosynthesis; glycosylphosphatidylinositol-anchor biosynthesis.</text>
</comment>
<evidence type="ECO:0000256" key="1">
    <source>
        <dbReference type="ARBA" id="ARBA00004477"/>
    </source>
</evidence>
<comment type="subcellular location">
    <subcellularLocation>
        <location evidence="1 12">Endoplasmic reticulum membrane</location>
        <topology evidence="1 12">Multi-pass membrane protein</topology>
    </subcellularLocation>
</comment>
<keyword evidence="8 12" id="KW-0812">Transmembrane</keyword>
<name>A0A3A2ZRG9_9EURO</name>
<keyword evidence="11 12" id="KW-0472">Membrane</keyword>
<sequence>MTSPSKQSKRADSRSASLNPVGLLSFRQPVRSLTIAFWIWKAIVFLAAVACPGPGYDTSTTLLPDPTTGTLDVTPGIKRADSLSVPLRFVRWDSIYYVDIAENGYVFEQEWAFGYGYTKVLRFLSPILALYRLTLNVFGHQTAPQRLLAYVSAALHIISPAGAFLSAPYGESLFSFLNLSGFYIYSSALYDDRIGKGSFRNAKVLTSAVLFAAATMVRSNGILSGFLFAYDALMLAWRIMSDGPSVKVLARLGVTILGGCVVAVGMVWPQFVAYTTYCITEGVSRPWCQWTIPSIYGWVQDHYW</sequence>
<organism evidence="13 14">
    <name type="scientific">Aspergillus sclerotialis</name>
    <dbReference type="NCBI Taxonomy" id="2070753"/>
    <lineage>
        <taxon>Eukaryota</taxon>
        <taxon>Fungi</taxon>
        <taxon>Dikarya</taxon>
        <taxon>Ascomycota</taxon>
        <taxon>Pezizomycotina</taxon>
        <taxon>Eurotiomycetes</taxon>
        <taxon>Eurotiomycetidae</taxon>
        <taxon>Eurotiales</taxon>
        <taxon>Aspergillaceae</taxon>
        <taxon>Aspergillus</taxon>
        <taxon>Aspergillus subgen. Polypaecilum</taxon>
    </lineage>
</organism>
<protein>
    <recommendedName>
        <fullName evidence="4 12">GPI mannosyltransferase 2</fullName>
        <ecNumber evidence="12">2.4.1.-</ecNumber>
    </recommendedName>
</protein>
<dbReference type="Proteomes" id="UP000266188">
    <property type="component" value="Unassembled WGS sequence"/>
</dbReference>
<evidence type="ECO:0000256" key="2">
    <source>
        <dbReference type="ARBA" id="ARBA00004687"/>
    </source>
</evidence>
<feature type="transmembrane region" description="Helical" evidence="12">
    <location>
        <begin position="35"/>
        <end position="56"/>
    </location>
</feature>
<evidence type="ECO:0000256" key="4">
    <source>
        <dbReference type="ARBA" id="ARBA00013795"/>
    </source>
</evidence>
<evidence type="ECO:0000313" key="14">
    <source>
        <dbReference type="Proteomes" id="UP000266188"/>
    </source>
</evidence>
<dbReference type="GO" id="GO:0004376">
    <property type="term" value="F:GPI mannosyltransferase activity"/>
    <property type="evidence" value="ECO:0007669"/>
    <property type="project" value="InterPro"/>
</dbReference>
<evidence type="ECO:0000256" key="12">
    <source>
        <dbReference type="RuleBase" id="RU363112"/>
    </source>
</evidence>
<keyword evidence="6 12" id="KW-0328">Glycosyltransferase</keyword>
<evidence type="ECO:0000256" key="7">
    <source>
        <dbReference type="ARBA" id="ARBA00022679"/>
    </source>
</evidence>
<dbReference type="STRING" id="2070753.A0A3A2ZRG9"/>
<feature type="transmembrane region" description="Helical" evidence="12">
    <location>
        <begin position="248"/>
        <end position="268"/>
    </location>
</feature>
<dbReference type="AlphaFoldDB" id="A0A3A2ZRG9"/>
<keyword evidence="7 12" id="KW-0808">Transferase</keyword>
<evidence type="ECO:0000256" key="10">
    <source>
        <dbReference type="ARBA" id="ARBA00022989"/>
    </source>
</evidence>
<dbReference type="GO" id="GO:0031501">
    <property type="term" value="C:mannosyltransferase complex"/>
    <property type="evidence" value="ECO:0007669"/>
    <property type="project" value="TreeGrafter"/>
</dbReference>
<comment type="caution">
    <text evidence="12">Lacks conserved residue(s) required for the propagation of feature annotation.</text>
</comment>
<evidence type="ECO:0000256" key="5">
    <source>
        <dbReference type="ARBA" id="ARBA00022502"/>
    </source>
</evidence>
<dbReference type="EMBL" id="MVGC01000052">
    <property type="protein sequence ID" value="RJE25290.1"/>
    <property type="molecule type" value="Genomic_DNA"/>
</dbReference>
<dbReference type="GO" id="GO:0006506">
    <property type="term" value="P:GPI anchor biosynthetic process"/>
    <property type="evidence" value="ECO:0007669"/>
    <property type="project" value="UniProtKB-UniPathway"/>
</dbReference>
<evidence type="ECO:0000256" key="8">
    <source>
        <dbReference type="ARBA" id="ARBA00022692"/>
    </source>
</evidence>
<gene>
    <name evidence="13" type="ORF">PHISCL_02379</name>
</gene>
<dbReference type="PANTHER" id="PTHR12468">
    <property type="entry name" value="GPI MANNOSYLTRANSFERASE 2"/>
    <property type="match status" value="1"/>
</dbReference>
<dbReference type="GO" id="GO:0000009">
    <property type="term" value="F:alpha-1,6-mannosyltransferase activity"/>
    <property type="evidence" value="ECO:0007669"/>
    <property type="project" value="InterPro"/>
</dbReference>
<keyword evidence="9 12" id="KW-0256">Endoplasmic reticulum</keyword>
<feature type="transmembrane region" description="Helical" evidence="12">
    <location>
        <begin position="115"/>
        <end position="135"/>
    </location>
</feature>
<evidence type="ECO:0000256" key="3">
    <source>
        <dbReference type="ARBA" id="ARBA00008698"/>
    </source>
</evidence>
<reference evidence="14" key="1">
    <citation type="submission" date="2017-02" db="EMBL/GenBank/DDBJ databases">
        <authorList>
            <person name="Tafer H."/>
            <person name="Lopandic K."/>
        </authorList>
    </citation>
    <scope>NUCLEOTIDE SEQUENCE [LARGE SCALE GENOMIC DNA]</scope>
    <source>
        <strain evidence="14">CBS 366.77</strain>
    </source>
</reference>
<evidence type="ECO:0000256" key="6">
    <source>
        <dbReference type="ARBA" id="ARBA00022676"/>
    </source>
</evidence>
<keyword evidence="10 12" id="KW-1133">Transmembrane helix</keyword>
<dbReference type="UniPathway" id="UPA00196"/>
<comment type="caution">
    <text evidence="13">The sequence shown here is derived from an EMBL/GenBank/DDBJ whole genome shotgun (WGS) entry which is preliminary data.</text>
</comment>
<feature type="transmembrane region" description="Helical" evidence="12">
    <location>
        <begin position="202"/>
        <end position="228"/>
    </location>
</feature>
<dbReference type="EC" id="2.4.1.-" evidence="12"/>
<dbReference type="GO" id="GO:0005789">
    <property type="term" value="C:endoplasmic reticulum membrane"/>
    <property type="evidence" value="ECO:0007669"/>
    <property type="project" value="UniProtKB-SubCell"/>
</dbReference>
<accession>A0A3A2ZRG9</accession>